<dbReference type="EMBL" id="JAYMGO010000011">
    <property type="protein sequence ID" value="KAL1265980.1"/>
    <property type="molecule type" value="Genomic_DNA"/>
</dbReference>
<proteinExistence type="predicted"/>
<dbReference type="Proteomes" id="UP001558613">
    <property type="component" value="Unassembled WGS sequence"/>
</dbReference>
<protein>
    <recommendedName>
        <fullName evidence="4">Secreted protein</fullName>
    </recommendedName>
</protein>
<sequence length="83" mass="8577">MALSCCGSVCCGRLYSAAVTLNSSWRRREKGGGGGPTESPGLTSPGYFSTEQLELSQARVRSKEKVANGGSGALMCCLTVNNA</sequence>
<reference evidence="2 3" key="1">
    <citation type="submission" date="2023-09" db="EMBL/GenBank/DDBJ databases">
        <authorList>
            <person name="Wang M."/>
        </authorList>
    </citation>
    <scope>NUCLEOTIDE SEQUENCE [LARGE SCALE GENOMIC DNA]</scope>
    <source>
        <strain evidence="2">GT-2023</strain>
        <tissue evidence="2">Liver</tissue>
    </source>
</reference>
<organism evidence="2 3">
    <name type="scientific">Cirrhinus molitorella</name>
    <name type="common">mud carp</name>
    <dbReference type="NCBI Taxonomy" id="172907"/>
    <lineage>
        <taxon>Eukaryota</taxon>
        <taxon>Metazoa</taxon>
        <taxon>Chordata</taxon>
        <taxon>Craniata</taxon>
        <taxon>Vertebrata</taxon>
        <taxon>Euteleostomi</taxon>
        <taxon>Actinopterygii</taxon>
        <taxon>Neopterygii</taxon>
        <taxon>Teleostei</taxon>
        <taxon>Ostariophysi</taxon>
        <taxon>Cypriniformes</taxon>
        <taxon>Cyprinidae</taxon>
        <taxon>Labeoninae</taxon>
        <taxon>Labeonini</taxon>
        <taxon>Cirrhinus</taxon>
    </lineage>
</organism>
<evidence type="ECO:0000256" key="1">
    <source>
        <dbReference type="SAM" id="MobiDB-lite"/>
    </source>
</evidence>
<name>A0ABR3MMX4_9TELE</name>
<comment type="caution">
    <text evidence="2">The sequence shown here is derived from an EMBL/GenBank/DDBJ whole genome shotgun (WGS) entry which is preliminary data.</text>
</comment>
<feature type="region of interest" description="Disordered" evidence="1">
    <location>
        <begin position="26"/>
        <end position="47"/>
    </location>
</feature>
<keyword evidence="3" id="KW-1185">Reference proteome</keyword>
<feature type="compositionally biased region" description="Low complexity" evidence="1">
    <location>
        <begin position="37"/>
        <end position="46"/>
    </location>
</feature>
<gene>
    <name evidence="2" type="ORF">QQF64_004007</name>
</gene>
<accession>A0ABR3MMX4</accession>
<evidence type="ECO:0000313" key="2">
    <source>
        <dbReference type="EMBL" id="KAL1265980.1"/>
    </source>
</evidence>
<evidence type="ECO:0008006" key="4">
    <source>
        <dbReference type="Google" id="ProtNLM"/>
    </source>
</evidence>
<evidence type="ECO:0000313" key="3">
    <source>
        <dbReference type="Proteomes" id="UP001558613"/>
    </source>
</evidence>